<accession>X0UAJ2</accession>
<protein>
    <submittedName>
        <fullName evidence="1">Uncharacterized protein</fullName>
    </submittedName>
</protein>
<reference evidence="1" key="1">
    <citation type="journal article" date="2014" name="Front. Microbiol.">
        <title>High frequency of phylogenetically diverse reductive dehalogenase-homologous genes in deep subseafloor sedimentary metagenomes.</title>
        <authorList>
            <person name="Kawai M."/>
            <person name="Futagami T."/>
            <person name="Toyoda A."/>
            <person name="Takaki Y."/>
            <person name="Nishi S."/>
            <person name="Hori S."/>
            <person name="Arai W."/>
            <person name="Tsubouchi T."/>
            <person name="Morono Y."/>
            <person name="Uchiyama I."/>
            <person name="Ito T."/>
            <person name="Fujiyama A."/>
            <person name="Inagaki F."/>
            <person name="Takami H."/>
        </authorList>
    </citation>
    <scope>NUCLEOTIDE SEQUENCE</scope>
    <source>
        <strain evidence="1">Expedition CK06-06</strain>
    </source>
</reference>
<sequence length="44" mass="5426">MIDYKTLKKKKKEFFKIYFNKKLSDQEKLDGITKIIRFLRGIEE</sequence>
<proteinExistence type="predicted"/>
<organism evidence="1">
    <name type="scientific">marine sediment metagenome</name>
    <dbReference type="NCBI Taxonomy" id="412755"/>
    <lineage>
        <taxon>unclassified sequences</taxon>
        <taxon>metagenomes</taxon>
        <taxon>ecological metagenomes</taxon>
    </lineage>
</organism>
<name>X0UAJ2_9ZZZZ</name>
<dbReference type="EMBL" id="BARS01029293">
    <property type="protein sequence ID" value="GAG02854.1"/>
    <property type="molecule type" value="Genomic_DNA"/>
</dbReference>
<dbReference type="AlphaFoldDB" id="X0UAJ2"/>
<evidence type="ECO:0000313" key="1">
    <source>
        <dbReference type="EMBL" id="GAG02854.1"/>
    </source>
</evidence>
<gene>
    <name evidence="1" type="ORF">S01H1_45799</name>
</gene>
<comment type="caution">
    <text evidence="1">The sequence shown here is derived from an EMBL/GenBank/DDBJ whole genome shotgun (WGS) entry which is preliminary data.</text>
</comment>